<keyword evidence="2 5" id="KW-0812">Transmembrane</keyword>
<keyword evidence="3 5" id="KW-1133">Transmembrane helix</keyword>
<feature type="domain" description="ABC-2 type transporter transmembrane" evidence="6">
    <location>
        <begin position="19"/>
        <end position="385"/>
    </location>
</feature>
<evidence type="ECO:0000256" key="5">
    <source>
        <dbReference type="SAM" id="Phobius"/>
    </source>
</evidence>
<protein>
    <submittedName>
        <fullName evidence="7">Sodium ABC transporter permease</fullName>
    </submittedName>
</protein>
<dbReference type="InterPro" id="IPR013525">
    <property type="entry name" value="ABC2_TM"/>
</dbReference>
<feature type="transmembrane region" description="Helical" evidence="5">
    <location>
        <begin position="22"/>
        <end position="41"/>
    </location>
</feature>
<keyword evidence="8" id="KW-1185">Reference proteome</keyword>
<evidence type="ECO:0000313" key="7">
    <source>
        <dbReference type="EMBL" id="GLH68650.1"/>
    </source>
</evidence>
<dbReference type="PANTHER" id="PTHR43471:SF3">
    <property type="entry name" value="ABC TRANSPORTER PERMEASE PROTEIN NATB"/>
    <property type="match status" value="1"/>
</dbReference>
<comment type="subcellular location">
    <subcellularLocation>
        <location evidence="1">Membrane</location>
        <topology evidence="1">Multi-pass membrane protein</topology>
    </subcellularLocation>
</comment>
<reference evidence="7 8" key="1">
    <citation type="journal article" date="2023" name="Antonie Van Leeuwenhoek">
        <title>Mesoterricola silvestris gen. nov., sp. nov., Mesoterricola sediminis sp. nov., Geothrix oryzae sp. nov., Geothrix edaphica sp. nov., Geothrix rubra sp. nov., and Geothrix limicola sp. nov., six novel members of Acidobacteriota isolated from soils.</title>
        <authorList>
            <person name="Itoh H."/>
            <person name="Sugisawa Y."/>
            <person name="Mise K."/>
            <person name="Xu Z."/>
            <person name="Kuniyasu M."/>
            <person name="Ushijima N."/>
            <person name="Kawano K."/>
            <person name="Kobayashi E."/>
            <person name="Shiratori Y."/>
            <person name="Masuda Y."/>
            <person name="Senoo K."/>
        </authorList>
    </citation>
    <scope>NUCLEOTIDE SEQUENCE [LARGE SCALE GENOMIC DNA]</scope>
    <source>
        <strain evidence="7 8">Red803</strain>
    </source>
</reference>
<keyword evidence="4 5" id="KW-0472">Membrane</keyword>
<dbReference type="EMBL" id="BSDD01000001">
    <property type="protein sequence ID" value="GLH68650.1"/>
    <property type="molecule type" value="Genomic_DNA"/>
</dbReference>
<evidence type="ECO:0000256" key="3">
    <source>
        <dbReference type="ARBA" id="ARBA00022989"/>
    </source>
</evidence>
<feature type="transmembrane region" description="Helical" evidence="5">
    <location>
        <begin position="367"/>
        <end position="389"/>
    </location>
</feature>
<feature type="transmembrane region" description="Helical" evidence="5">
    <location>
        <begin position="316"/>
        <end position="336"/>
    </location>
</feature>
<dbReference type="Proteomes" id="UP001165089">
    <property type="component" value="Unassembled WGS sequence"/>
</dbReference>
<evidence type="ECO:0000313" key="8">
    <source>
        <dbReference type="Proteomes" id="UP001165089"/>
    </source>
</evidence>
<organism evidence="7 8">
    <name type="scientific">Geothrix rubra</name>
    <dbReference type="NCBI Taxonomy" id="2927977"/>
    <lineage>
        <taxon>Bacteria</taxon>
        <taxon>Pseudomonadati</taxon>
        <taxon>Acidobacteriota</taxon>
        <taxon>Holophagae</taxon>
        <taxon>Holophagales</taxon>
        <taxon>Holophagaceae</taxon>
        <taxon>Geothrix</taxon>
    </lineage>
</organism>
<dbReference type="RefSeq" id="WP_285722197.1">
    <property type="nucleotide sequence ID" value="NZ_BSDD01000001.1"/>
</dbReference>
<evidence type="ECO:0000256" key="1">
    <source>
        <dbReference type="ARBA" id="ARBA00004141"/>
    </source>
</evidence>
<sequence>MRGALLIAKKEFLELSKDRKTLFFVFVLPFLLYPAIFGMVAKMGKRDADQNRNKASRVYLVDPSGALTGLLKADPKHFELMPRPEGDVKQAIRDQKLELAVEVAPDAAEALQKQQTFTITATQDESEHTSELALKRFREALRPQEKAWIQNRLQVLNASPQLAEPVKLEVKNAADTALEVGKAMGRMLPYLLMIMMYSGSMQHGIYTTAGEKERHTLLSLMATRLPRNQIILGKLLYIFSMGVIAALLNLLSMALSIPSIAGGSGSQGALGAVAAIANPVTLGLTFLIMVPLGLFFANFILLLGVQAKNTIEAGSAITPGIFLVIFLGVFTMMPGVEKMSFLSYVPVVNVCLALRKLFSQQSNWLEYWVAFAMTVGLAGLMTFISTRLLNREKALFNA</sequence>
<accession>A0ABQ5Q1N0</accession>
<name>A0ABQ5Q1N0_9BACT</name>
<evidence type="ECO:0000256" key="4">
    <source>
        <dbReference type="ARBA" id="ARBA00023136"/>
    </source>
</evidence>
<comment type="caution">
    <text evidence="7">The sequence shown here is derived from an EMBL/GenBank/DDBJ whole genome shotgun (WGS) entry which is preliminary data.</text>
</comment>
<proteinExistence type="predicted"/>
<evidence type="ECO:0000259" key="6">
    <source>
        <dbReference type="Pfam" id="PF12698"/>
    </source>
</evidence>
<evidence type="ECO:0000256" key="2">
    <source>
        <dbReference type="ARBA" id="ARBA00022692"/>
    </source>
</evidence>
<feature type="transmembrane region" description="Helical" evidence="5">
    <location>
        <begin position="235"/>
        <end position="260"/>
    </location>
</feature>
<dbReference type="Pfam" id="PF12698">
    <property type="entry name" value="ABC2_membrane_3"/>
    <property type="match status" value="1"/>
</dbReference>
<dbReference type="PANTHER" id="PTHR43471">
    <property type="entry name" value="ABC TRANSPORTER PERMEASE"/>
    <property type="match status" value="1"/>
</dbReference>
<feature type="transmembrane region" description="Helical" evidence="5">
    <location>
        <begin position="280"/>
        <end position="304"/>
    </location>
</feature>
<gene>
    <name evidence="7" type="ORF">GETHPA_01830</name>
</gene>